<reference evidence="2 3" key="1">
    <citation type="submission" date="2018-07" db="EMBL/GenBank/DDBJ databases">
        <title>Arthrobacter sp. nov., isolated from raw cow's milk with high bacterial count.</title>
        <authorList>
            <person name="Hahne J."/>
            <person name="Isele D."/>
            <person name="Lipski A."/>
        </authorList>
    </citation>
    <scope>NUCLEOTIDE SEQUENCE [LARGE SCALE GENOMIC DNA]</scope>
    <source>
        <strain evidence="2 3">JZ R-183</strain>
    </source>
</reference>
<name>A0A496PMM9_9MICC</name>
<dbReference type="EMBL" id="QQXL01000001">
    <property type="protein sequence ID" value="RKW71777.1"/>
    <property type="molecule type" value="Genomic_DNA"/>
</dbReference>
<dbReference type="CDD" id="cd02976">
    <property type="entry name" value="NrdH"/>
    <property type="match status" value="1"/>
</dbReference>
<keyword evidence="3" id="KW-1185">Reference proteome</keyword>
<dbReference type="RefSeq" id="WP_121484040.1">
    <property type="nucleotide sequence ID" value="NZ_QQXL01000001.1"/>
</dbReference>
<evidence type="ECO:0000313" key="2">
    <source>
        <dbReference type="EMBL" id="RKW71777.1"/>
    </source>
</evidence>
<dbReference type="InterPro" id="IPR002109">
    <property type="entry name" value="Glutaredoxin"/>
</dbReference>
<dbReference type="Proteomes" id="UP000273119">
    <property type="component" value="Unassembled WGS sequence"/>
</dbReference>
<comment type="caution">
    <text evidence="2">The sequence shown here is derived from an EMBL/GenBank/DDBJ whole genome shotgun (WGS) entry which is preliminary data.</text>
</comment>
<evidence type="ECO:0000313" key="3">
    <source>
        <dbReference type="Proteomes" id="UP000273119"/>
    </source>
</evidence>
<dbReference type="SUPFAM" id="SSF52833">
    <property type="entry name" value="Thioredoxin-like"/>
    <property type="match status" value="1"/>
</dbReference>
<feature type="domain" description="Glutaredoxin" evidence="1">
    <location>
        <begin position="3"/>
        <end position="57"/>
    </location>
</feature>
<sequence length="78" mass="8243">MTVTVYVKPPGPPCVQCDMTKKALDRQGTPYTTALLTGANLEAAKALGHMSAPVVVVERGGQVESWSGFDPTRIKGLV</sequence>
<dbReference type="Pfam" id="PF00462">
    <property type="entry name" value="Glutaredoxin"/>
    <property type="match status" value="1"/>
</dbReference>
<evidence type="ECO:0000259" key="1">
    <source>
        <dbReference type="Pfam" id="PF00462"/>
    </source>
</evidence>
<gene>
    <name evidence="2" type="ORF">DWQ67_02815</name>
</gene>
<organism evidence="2 3">
    <name type="scientific">Galactobacter caseinivorans</name>
    <dbReference type="NCBI Taxonomy" id="2676123"/>
    <lineage>
        <taxon>Bacteria</taxon>
        <taxon>Bacillati</taxon>
        <taxon>Actinomycetota</taxon>
        <taxon>Actinomycetes</taxon>
        <taxon>Micrococcales</taxon>
        <taxon>Micrococcaceae</taxon>
        <taxon>Galactobacter</taxon>
    </lineage>
</organism>
<proteinExistence type="predicted"/>
<accession>A0A496PMM9</accession>
<dbReference type="InterPro" id="IPR036249">
    <property type="entry name" value="Thioredoxin-like_sf"/>
</dbReference>
<dbReference type="Gene3D" id="3.40.30.10">
    <property type="entry name" value="Glutaredoxin"/>
    <property type="match status" value="1"/>
</dbReference>
<protein>
    <submittedName>
        <fullName evidence="2">NrdH-redoxin</fullName>
    </submittedName>
</protein>
<dbReference type="AlphaFoldDB" id="A0A496PMM9"/>